<protein>
    <submittedName>
        <fullName evidence="1">Uncharacterized protein</fullName>
    </submittedName>
</protein>
<reference evidence="1" key="1">
    <citation type="submission" date="2025-08" db="UniProtKB">
        <authorList>
            <consortium name="Ensembl"/>
        </authorList>
    </citation>
    <scope>IDENTIFICATION</scope>
</reference>
<organism evidence="1 2">
    <name type="scientific">Phasianus colchicus</name>
    <name type="common">Common pheasant</name>
    <dbReference type="NCBI Taxonomy" id="9054"/>
    <lineage>
        <taxon>Eukaryota</taxon>
        <taxon>Metazoa</taxon>
        <taxon>Chordata</taxon>
        <taxon>Craniata</taxon>
        <taxon>Vertebrata</taxon>
        <taxon>Euteleostomi</taxon>
        <taxon>Archelosauria</taxon>
        <taxon>Archosauria</taxon>
        <taxon>Dinosauria</taxon>
        <taxon>Saurischia</taxon>
        <taxon>Theropoda</taxon>
        <taxon>Coelurosauria</taxon>
        <taxon>Aves</taxon>
        <taxon>Neognathae</taxon>
        <taxon>Galloanserae</taxon>
        <taxon>Galliformes</taxon>
        <taxon>Phasianidae</taxon>
        <taxon>Phasianinae</taxon>
        <taxon>Phasianus</taxon>
    </lineage>
</organism>
<keyword evidence="2" id="KW-1185">Reference proteome</keyword>
<sequence>MESPCCVFCAGARAVPWVWRWAGRLVVVQAVKPVISSHVEGDPAWMVKVHFGSSGFCYPQKFCWAPPVLSLTSSLPPQHVGCFSLTAFGWAQCREKSTTASGDFV</sequence>
<evidence type="ECO:0000313" key="2">
    <source>
        <dbReference type="Proteomes" id="UP000472261"/>
    </source>
</evidence>
<dbReference type="Ensembl" id="ENSPCLT00000010068.1">
    <property type="protein sequence ID" value="ENSPCLP00000007347.1"/>
    <property type="gene ID" value="ENSPCLG00000006118.1"/>
</dbReference>
<evidence type="ECO:0000313" key="1">
    <source>
        <dbReference type="Ensembl" id="ENSPCLP00000007347.1"/>
    </source>
</evidence>
<name>A0A669PED1_PHACC</name>
<reference evidence="1" key="2">
    <citation type="submission" date="2025-09" db="UniProtKB">
        <authorList>
            <consortium name="Ensembl"/>
        </authorList>
    </citation>
    <scope>IDENTIFICATION</scope>
</reference>
<proteinExistence type="predicted"/>
<accession>A0A669PED1</accession>
<dbReference type="Proteomes" id="UP000472261">
    <property type="component" value="Unplaced"/>
</dbReference>
<dbReference type="AlphaFoldDB" id="A0A669PED1"/>